<evidence type="ECO:0000313" key="3">
    <source>
        <dbReference type="Proteomes" id="UP000275473"/>
    </source>
</evidence>
<dbReference type="Proteomes" id="UP000275473">
    <property type="component" value="Unassembled WGS sequence"/>
</dbReference>
<dbReference type="RefSeq" id="WP_123165302.1">
    <property type="nucleotide sequence ID" value="NZ_RIAX01000005.1"/>
</dbReference>
<dbReference type="OrthoDB" id="1415778at2"/>
<evidence type="ECO:0000313" key="2">
    <source>
        <dbReference type="EMBL" id="RNF39602.1"/>
    </source>
</evidence>
<proteinExistence type="predicted"/>
<feature type="transmembrane region" description="Helical" evidence="1">
    <location>
        <begin position="186"/>
        <end position="205"/>
    </location>
</feature>
<keyword evidence="1" id="KW-0472">Membrane</keyword>
<dbReference type="EMBL" id="RIAX01000005">
    <property type="protein sequence ID" value="RNF39602.1"/>
    <property type="molecule type" value="Genomic_DNA"/>
</dbReference>
<reference evidence="2 3" key="1">
    <citation type="journal article" date="2018" name="Int. J. Syst. Evol. Microbiol.">
        <title>Planococcus salinus sp. nov., a moderately halophilic bacterium isolated from a saline-alkali soil.</title>
        <authorList>
            <person name="Gan L."/>
        </authorList>
    </citation>
    <scope>NUCLEOTIDE SEQUENCE [LARGE SCALE GENOMIC DNA]</scope>
    <source>
        <strain evidence="2 3">LCB217</strain>
    </source>
</reference>
<keyword evidence="3" id="KW-1185">Reference proteome</keyword>
<comment type="caution">
    <text evidence="2">The sequence shown here is derived from an EMBL/GenBank/DDBJ whole genome shotgun (WGS) entry which is preliminary data.</text>
</comment>
<name>A0A3M8P7K5_9BACL</name>
<protein>
    <submittedName>
        <fullName evidence="2">Uncharacterized protein</fullName>
    </submittedName>
</protein>
<accession>A0A3M8P7K5</accession>
<organism evidence="2 3">
    <name type="scientific">Planococcus salinus</name>
    <dbReference type="NCBI Taxonomy" id="1848460"/>
    <lineage>
        <taxon>Bacteria</taxon>
        <taxon>Bacillati</taxon>
        <taxon>Bacillota</taxon>
        <taxon>Bacilli</taxon>
        <taxon>Bacillales</taxon>
        <taxon>Caryophanaceae</taxon>
        <taxon>Planococcus</taxon>
    </lineage>
</organism>
<sequence>MNKIKKVVKKNWDEISIAYALGDFYANGQNISMDEHGYIIEALRRSNGDLKDADLTELHTYVSSLDEDQLLGLISNVKGIAHELHFVEVENSDGDSINAYVFEDTNHAKYDVVLQDENGPIESLQLKATDSEAYAQNAIDAVGSEQVVLTEELAEKMGVQTSGISNEQLTADVESVVDKLLKNTNLWGYLPYLSAWSIALISASLTKRYLKKEIEKTTYWRLMTVYCGAKATKITIILAALSIPGVNVVAGALLLMKVMFSTKKIYDN</sequence>
<keyword evidence="1" id="KW-0812">Transmembrane</keyword>
<evidence type="ECO:0000256" key="1">
    <source>
        <dbReference type="SAM" id="Phobius"/>
    </source>
</evidence>
<keyword evidence="1" id="KW-1133">Transmembrane helix</keyword>
<dbReference type="AlphaFoldDB" id="A0A3M8P7K5"/>
<gene>
    <name evidence="2" type="ORF">EEX84_09015</name>
</gene>
<feature type="transmembrane region" description="Helical" evidence="1">
    <location>
        <begin position="234"/>
        <end position="256"/>
    </location>
</feature>